<organism evidence="2 3">
    <name type="scientific">Actinorhabdospora filicis</name>
    <dbReference type="NCBI Taxonomy" id="1785913"/>
    <lineage>
        <taxon>Bacteria</taxon>
        <taxon>Bacillati</taxon>
        <taxon>Actinomycetota</taxon>
        <taxon>Actinomycetes</taxon>
        <taxon>Micromonosporales</taxon>
        <taxon>Micromonosporaceae</taxon>
        <taxon>Actinorhabdospora</taxon>
    </lineage>
</organism>
<name>A0A9W6W4L8_9ACTN</name>
<feature type="transmembrane region" description="Helical" evidence="1">
    <location>
        <begin position="23"/>
        <end position="41"/>
    </location>
</feature>
<reference evidence="2" key="1">
    <citation type="submission" date="2023-03" db="EMBL/GenBank/DDBJ databases">
        <title>Actinorhabdospora filicis NBRC 111898.</title>
        <authorList>
            <person name="Ichikawa N."/>
            <person name="Sato H."/>
            <person name="Tonouchi N."/>
        </authorList>
    </citation>
    <scope>NUCLEOTIDE SEQUENCE</scope>
    <source>
        <strain evidence="2">NBRC 111898</strain>
    </source>
</reference>
<dbReference type="RefSeq" id="WP_285664557.1">
    <property type="nucleotide sequence ID" value="NZ_BSTX01000003.1"/>
</dbReference>
<gene>
    <name evidence="2" type="ORF">Afil01_42090</name>
</gene>
<sequence length="94" mass="10168">MAETDTNPQGEKPVAWLLWLERLPKVAVFLAVLVVTFGVLVTPAPGGAILVLLLAAASLFLVLKTWRRHSAGARVLRLVPVLALITLGVLKFFL</sequence>
<evidence type="ECO:0000256" key="1">
    <source>
        <dbReference type="SAM" id="Phobius"/>
    </source>
</evidence>
<keyword evidence="3" id="KW-1185">Reference proteome</keyword>
<dbReference type="AlphaFoldDB" id="A0A9W6W4L8"/>
<accession>A0A9W6W4L8</accession>
<evidence type="ECO:0000313" key="2">
    <source>
        <dbReference type="EMBL" id="GLZ79402.1"/>
    </source>
</evidence>
<comment type="caution">
    <text evidence="2">The sequence shown here is derived from an EMBL/GenBank/DDBJ whole genome shotgun (WGS) entry which is preliminary data.</text>
</comment>
<evidence type="ECO:0000313" key="3">
    <source>
        <dbReference type="Proteomes" id="UP001165079"/>
    </source>
</evidence>
<dbReference type="EMBL" id="BSTX01000003">
    <property type="protein sequence ID" value="GLZ79402.1"/>
    <property type="molecule type" value="Genomic_DNA"/>
</dbReference>
<protein>
    <submittedName>
        <fullName evidence="2">Uncharacterized protein</fullName>
    </submittedName>
</protein>
<proteinExistence type="predicted"/>
<keyword evidence="1" id="KW-1133">Transmembrane helix</keyword>
<feature type="transmembrane region" description="Helical" evidence="1">
    <location>
        <begin position="75"/>
        <end position="93"/>
    </location>
</feature>
<keyword evidence="1" id="KW-0472">Membrane</keyword>
<dbReference type="Proteomes" id="UP001165079">
    <property type="component" value="Unassembled WGS sequence"/>
</dbReference>
<keyword evidence="1" id="KW-0812">Transmembrane</keyword>